<proteinExistence type="predicted"/>
<dbReference type="PANTHER" id="PTHR36505:SF1">
    <property type="entry name" value="BLR1072 PROTEIN"/>
    <property type="match status" value="1"/>
</dbReference>
<organism evidence="2 3">
    <name type="scientific">Denitrobaculum tricleocarpae</name>
    <dbReference type="NCBI Taxonomy" id="2591009"/>
    <lineage>
        <taxon>Bacteria</taxon>
        <taxon>Pseudomonadati</taxon>
        <taxon>Pseudomonadota</taxon>
        <taxon>Alphaproteobacteria</taxon>
        <taxon>Rhodospirillales</taxon>
        <taxon>Rhodospirillaceae</taxon>
        <taxon>Denitrobaculum</taxon>
    </lineage>
</organism>
<dbReference type="EMBL" id="VHSH01000007">
    <property type="protein sequence ID" value="TQV77917.1"/>
    <property type="molecule type" value="Genomic_DNA"/>
</dbReference>
<name>A0A545TL38_9PROT</name>
<dbReference type="SUPFAM" id="SSF50346">
    <property type="entry name" value="PRC-barrel domain"/>
    <property type="match status" value="1"/>
</dbReference>
<protein>
    <submittedName>
        <fullName evidence="2">PRC-barrel domain containing protein</fullName>
    </submittedName>
</protein>
<reference evidence="2 3" key="1">
    <citation type="submission" date="2019-06" db="EMBL/GenBank/DDBJ databases">
        <title>Whole genome sequence for Rhodospirillaceae sp. R148.</title>
        <authorList>
            <person name="Wang G."/>
        </authorList>
    </citation>
    <scope>NUCLEOTIDE SEQUENCE [LARGE SCALE GENOMIC DNA]</scope>
    <source>
        <strain evidence="2 3">R148</strain>
    </source>
</reference>
<dbReference type="InterPro" id="IPR011033">
    <property type="entry name" value="PRC_barrel-like_sf"/>
</dbReference>
<dbReference type="PANTHER" id="PTHR36505">
    <property type="entry name" value="BLR1072 PROTEIN"/>
    <property type="match status" value="1"/>
</dbReference>
<keyword evidence="3" id="KW-1185">Reference proteome</keyword>
<feature type="domain" description="PRC-barrel" evidence="1">
    <location>
        <begin position="29"/>
        <end position="100"/>
    </location>
</feature>
<accession>A0A545TL38</accession>
<sequence>MADETSDALRFESFKDKPEAFSGEIAGGYTAEELIGKNLVDAKGESVGEIHDLLVGANNKIERALVDVGGFIGIGEHRVALNIEELKQGEDDVFTAEFTKEDLEAMPEYEQQDSFWNQMTQ</sequence>
<gene>
    <name evidence="2" type="ORF">FKG95_20480</name>
</gene>
<evidence type="ECO:0000259" key="1">
    <source>
        <dbReference type="Pfam" id="PF05239"/>
    </source>
</evidence>
<comment type="caution">
    <text evidence="2">The sequence shown here is derived from an EMBL/GenBank/DDBJ whole genome shotgun (WGS) entry which is preliminary data.</text>
</comment>
<dbReference type="OrthoDB" id="8021018at2"/>
<dbReference type="Pfam" id="PF05239">
    <property type="entry name" value="PRC"/>
    <property type="match status" value="1"/>
</dbReference>
<evidence type="ECO:0000313" key="3">
    <source>
        <dbReference type="Proteomes" id="UP000315252"/>
    </source>
</evidence>
<dbReference type="InterPro" id="IPR027275">
    <property type="entry name" value="PRC-brl_dom"/>
</dbReference>
<dbReference type="Gene3D" id="2.30.30.240">
    <property type="entry name" value="PRC-barrel domain"/>
    <property type="match status" value="1"/>
</dbReference>
<dbReference type="Proteomes" id="UP000315252">
    <property type="component" value="Unassembled WGS sequence"/>
</dbReference>
<dbReference type="AlphaFoldDB" id="A0A545TL38"/>
<evidence type="ECO:0000313" key="2">
    <source>
        <dbReference type="EMBL" id="TQV77917.1"/>
    </source>
</evidence>